<comment type="similarity">
    <text evidence="1">Belongs to the AAA ATPase family. BCS1 subfamily.</text>
</comment>
<dbReference type="InterPro" id="IPR050747">
    <property type="entry name" value="Mitochondrial_chaperone_BCS1"/>
</dbReference>
<feature type="compositionally biased region" description="Acidic residues" evidence="3">
    <location>
        <begin position="654"/>
        <end position="667"/>
    </location>
</feature>
<accession>A0A8X7SSJ9</accession>
<feature type="region of interest" description="Disordered" evidence="3">
    <location>
        <begin position="423"/>
        <end position="447"/>
    </location>
</feature>
<dbReference type="InterPro" id="IPR003593">
    <property type="entry name" value="AAA+_ATPase"/>
</dbReference>
<dbReference type="AlphaFoldDB" id="A0A8X7SSJ9"/>
<keyword evidence="2" id="KW-0547">Nucleotide-binding</keyword>
<feature type="non-terminal residue" evidence="5">
    <location>
        <position position="1"/>
    </location>
</feature>
<name>A0A8X7SSJ9_9BASI</name>
<reference evidence="5" key="2">
    <citation type="journal article" date="2019" name="IMA Fungus">
        <title>Genome sequencing and comparison of five Tilletia species to identify candidate genes for the detection of regulated species infecting wheat.</title>
        <authorList>
            <person name="Nguyen H.D.T."/>
            <person name="Sultana T."/>
            <person name="Kesanakurti P."/>
            <person name="Hambleton S."/>
        </authorList>
    </citation>
    <scope>NUCLEOTIDE SEQUENCE</scope>
    <source>
        <strain evidence="5">DAOMC 236426</strain>
    </source>
</reference>
<keyword evidence="6" id="KW-1185">Reference proteome</keyword>
<evidence type="ECO:0000313" key="6">
    <source>
        <dbReference type="Proteomes" id="UP000077684"/>
    </source>
</evidence>
<dbReference type="Gene3D" id="3.40.50.300">
    <property type="entry name" value="P-loop containing nucleotide triphosphate hydrolases"/>
    <property type="match status" value="1"/>
</dbReference>
<proteinExistence type="inferred from homology"/>
<evidence type="ECO:0000313" key="5">
    <source>
        <dbReference type="EMBL" id="KAE8237867.1"/>
    </source>
</evidence>
<dbReference type="PANTHER" id="PTHR23070">
    <property type="entry name" value="BCS1 AAA-TYPE ATPASE"/>
    <property type="match status" value="1"/>
</dbReference>
<reference evidence="5" key="1">
    <citation type="submission" date="2016-04" db="EMBL/GenBank/DDBJ databases">
        <authorList>
            <person name="Nguyen H.D."/>
            <person name="Samba Siva P."/>
            <person name="Cullis J."/>
            <person name="Levesque C.A."/>
            <person name="Hambleton S."/>
        </authorList>
    </citation>
    <scope>NUCLEOTIDE SEQUENCE</scope>
    <source>
        <strain evidence="5">DAOMC 236426</strain>
    </source>
</reference>
<evidence type="ECO:0000256" key="1">
    <source>
        <dbReference type="ARBA" id="ARBA00007448"/>
    </source>
</evidence>
<dbReference type="GO" id="GO:0005524">
    <property type="term" value="F:ATP binding"/>
    <property type="evidence" value="ECO:0007669"/>
    <property type="project" value="UniProtKB-KW"/>
</dbReference>
<organism evidence="5 6">
    <name type="scientific">Tilletia controversa</name>
    <name type="common">dwarf bunt fungus</name>
    <dbReference type="NCBI Taxonomy" id="13291"/>
    <lineage>
        <taxon>Eukaryota</taxon>
        <taxon>Fungi</taxon>
        <taxon>Dikarya</taxon>
        <taxon>Basidiomycota</taxon>
        <taxon>Ustilaginomycotina</taxon>
        <taxon>Exobasidiomycetes</taxon>
        <taxon>Tilletiales</taxon>
        <taxon>Tilletiaceae</taxon>
        <taxon>Tilletia</taxon>
    </lineage>
</organism>
<sequence length="667" mass="73565">SGFVRSLKFCPYPVHLLEAPSLLVAPALQTNASSPPQLQETWDTMLNTLQRAPGAVASSTFGAIPAAGRRLHSTLISLFSRLNLFSSYGLLTTSNASLRLLLLALLATHGRSLLSSIRAVLQDRLIMQVQLCEREEPWLWFETMWQAHEIGRDGRNFAVAPLKEGEQELVASGAEVPLRTMLRQSGSTSFLFSPKTSEIFSTWKDLLRVPPSYRSPLSLPSALQSFELGLLRLLPFTPHSANLAWLTFGSTILNMRAVPEVFINTFSLTRSRLPLEAIIKKARGEYLMEQVGFTKVFMPDSSRQNWEMAFTRPRRSAENVVLEERKKKALFDDARAFFDPVNQTWMAQRGLPYRRGYMLYGPPGNGKTSSVVALAGELQMDIYMLNLNDKDMDESALLRLTQQCATPCLLLLEDIDAIYTGRQRTDQGASAPSTSQGEATTLESADGGAGQLSFSSLLQVLDGAGSSENRLLIMTTNHPERLDPALIRPGRIDVKVCFENASRTQARDLFIRIFSDYDDEELIARAKSAGKSQAELAAEQAREEAADRARFGGRAAPLLHSSSKSILDSNQSTSLAPAQLAQLAEQFAELVPDDRSLSMATLQGFLIRQALRVDQFGDLGAAAEGALERFPAWRDLRRRGVGGEKGVEGATDLDVGEVEEDETAYEL</sequence>
<feature type="region of interest" description="Disordered" evidence="3">
    <location>
        <begin position="642"/>
        <end position="667"/>
    </location>
</feature>
<evidence type="ECO:0000256" key="2">
    <source>
        <dbReference type="RuleBase" id="RU003651"/>
    </source>
</evidence>
<dbReference type="InterPro" id="IPR003960">
    <property type="entry name" value="ATPase_AAA_CS"/>
</dbReference>
<dbReference type="InterPro" id="IPR003959">
    <property type="entry name" value="ATPase_AAA_core"/>
</dbReference>
<dbReference type="Proteomes" id="UP000077684">
    <property type="component" value="Unassembled WGS sequence"/>
</dbReference>
<dbReference type="GO" id="GO:0016887">
    <property type="term" value="F:ATP hydrolysis activity"/>
    <property type="evidence" value="ECO:0007669"/>
    <property type="project" value="InterPro"/>
</dbReference>
<dbReference type="Pfam" id="PF00004">
    <property type="entry name" value="AAA"/>
    <property type="match status" value="1"/>
</dbReference>
<dbReference type="SMART" id="SM00382">
    <property type="entry name" value="AAA"/>
    <property type="match status" value="1"/>
</dbReference>
<comment type="caution">
    <text evidence="5">The sequence shown here is derived from an EMBL/GenBank/DDBJ whole genome shotgun (WGS) entry which is preliminary data.</text>
</comment>
<evidence type="ECO:0000256" key="3">
    <source>
        <dbReference type="SAM" id="MobiDB-lite"/>
    </source>
</evidence>
<evidence type="ECO:0000259" key="4">
    <source>
        <dbReference type="SMART" id="SM00382"/>
    </source>
</evidence>
<protein>
    <recommendedName>
        <fullName evidence="4">AAA+ ATPase domain-containing protein</fullName>
    </recommendedName>
</protein>
<feature type="domain" description="AAA+ ATPase" evidence="4">
    <location>
        <begin position="353"/>
        <end position="502"/>
    </location>
</feature>
<dbReference type="InterPro" id="IPR027417">
    <property type="entry name" value="P-loop_NTPase"/>
</dbReference>
<dbReference type="SUPFAM" id="SSF52540">
    <property type="entry name" value="P-loop containing nucleoside triphosphate hydrolases"/>
    <property type="match status" value="1"/>
</dbReference>
<feature type="compositionally biased region" description="Polar residues" evidence="3">
    <location>
        <begin position="426"/>
        <end position="443"/>
    </location>
</feature>
<gene>
    <name evidence="5" type="ORF">A4X06_0g9077</name>
</gene>
<keyword evidence="2" id="KW-0067">ATP-binding</keyword>
<dbReference type="PROSITE" id="PS00674">
    <property type="entry name" value="AAA"/>
    <property type="match status" value="1"/>
</dbReference>
<dbReference type="EMBL" id="LWDE02002357">
    <property type="protein sequence ID" value="KAE8237867.1"/>
    <property type="molecule type" value="Genomic_DNA"/>
</dbReference>